<feature type="region of interest" description="Disordered" evidence="1">
    <location>
        <begin position="72"/>
        <end position="92"/>
    </location>
</feature>
<dbReference type="EMBL" id="GEEE01014199">
    <property type="protein sequence ID" value="JAP49026.1"/>
    <property type="molecule type" value="Transcribed_RNA"/>
</dbReference>
<dbReference type="EMBL" id="GEEE01003463">
    <property type="protein sequence ID" value="JAP59762.1"/>
    <property type="molecule type" value="Transcribed_RNA"/>
</dbReference>
<organism evidence="2">
    <name type="scientific">Schistocephalus solidus</name>
    <name type="common">Tapeworm</name>
    <dbReference type="NCBI Taxonomy" id="70667"/>
    <lineage>
        <taxon>Eukaryota</taxon>
        <taxon>Metazoa</taxon>
        <taxon>Spiralia</taxon>
        <taxon>Lophotrochozoa</taxon>
        <taxon>Platyhelminthes</taxon>
        <taxon>Cestoda</taxon>
        <taxon>Eucestoda</taxon>
        <taxon>Diphyllobothriidea</taxon>
        <taxon>Diphyllobothriidae</taxon>
        <taxon>Schistocephalus</taxon>
    </lineage>
</organism>
<dbReference type="AlphaFoldDB" id="A0A0V0J2M1"/>
<dbReference type="EMBL" id="GEEE01009085">
    <property type="protein sequence ID" value="JAP54140.1"/>
    <property type="molecule type" value="Transcribed_RNA"/>
</dbReference>
<evidence type="ECO:0000256" key="1">
    <source>
        <dbReference type="SAM" id="MobiDB-lite"/>
    </source>
</evidence>
<reference evidence="2" key="1">
    <citation type="submission" date="2016-01" db="EMBL/GenBank/DDBJ databases">
        <title>Reference transcriptome for the parasite Schistocephalus solidus: insights into the molecular evolution of parasitism.</title>
        <authorList>
            <person name="Hebert F.O."/>
            <person name="Grambauer S."/>
            <person name="Barber I."/>
            <person name="Landry C.R."/>
            <person name="Aubin-Horth N."/>
        </authorList>
    </citation>
    <scope>NUCLEOTIDE SEQUENCE</scope>
</reference>
<accession>A0A0V0J2M1</accession>
<proteinExistence type="predicted"/>
<evidence type="ECO:0000313" key="2">
    <source>
        <dbReference type="EMBL" id="JAP59762.1"/>
    </source>
</evidence>
<sequence length="186" mass="20390">MLKLWVEHFKSVLNRSAISDAALGRLLKRKINADFDLPPSLQETIKAVQQRSSAQVPGFDAVLPKICKHGGPLPGDMESRTGPPGFQGYQNRSSLQGKRNRQLGGISLLNIAGNILARVPLNRFNSCLEQGLLAESHCGFRVHCGINVQRHALSPHVGCRRGGFSFPLNAPPFLHPNMYSCAIIFL</sequence>
<dbReference type="EMBL" id="GEEE01022845">
    <property type="protein sequence ID" value="JAP40380.1"/>
    <property type="molecule type" value="Transcribed_RNA"/>
</dbReference>
<gene>
    <name evidence="2" type="ORF">TR119917</name>
</gene>
<name>A0A0V0J2M1_SCHSO</name>
<protein>
    <submittedName>
        <fullName evidence="2">Uncharacterized protein</fullName>
    </submittedName>
</protein>